<dbReference type="PANTHER" id="PTHR28047:SF5">
    <property type="entry name" value="PROTEIN DCG1"/>
    <property type="match status" value="1"/>
</dbReference>
<dbReference type="InterPro" id="IPR053714">
    <property type="entry name" value="Iso_Racemase_Enz_sf"/>
</dbReference>
<dbReference type="Pfam" id="PF01177">
    <property type="entry name" value="Asp_Glu_race"/>
    <property type="match status" value="1"/>
</dbReference>
<reference evidence="2 3" key="1">
    <citation type="submission" date="2023-07" db="EMBL/GenBank/DDBJ databases">
        <title>Sorghum-associated microbial communities from plants grown in Nebraska, USA.</title>
        <authorList>
            <person name="Schachtman D."/>
        </authorList>
    </citation>
    <scope>NUCLEOTIDE SEQUENCE [LARGE SCALE GENOMIC DNA]</scope>
    <source>
        <strain evidence="2 3">BE313</strain>
    </source>
</reference>
<protein>
    <submittedName>
        <fullName evidence="2">Asp/Glu/hydantoin racemase</fullName>
    </submittedName>
</protein>
<sequence length="226" mass="23239">MPNILLINPNTSTSTTEMMVAIATSALGSGRPVTGYTAQTGVGMIVQAEELLAAAQEVQHTWRRAGADWAGIIVSAFGDPGMEQLRASTSVPVVGICEASLLEAAQGGRRFGIATVTPALAQLIQQRVDALGLAAQYTGIRLTPGDPRVLATHPAQLEAELAMAVNACIGQDGAQAVVIGGGPLAQAAAQLQARTGVPIIEPIPAAVRQLLGRLQARPIAKSLANR</sequence>
<comment type="similarity">
    <text evidence="1">Belongs to the HyuE racemase family.</text>
</comment>
<gene>
    <name evidence="2" type="ORF">J2X19_000648</name>
</gene>
<dbReference type="PANTHER" id="PTHR28047">
    <property type="entry name" value="PROTEIN DCG1"/>
    <property type="match status" value="1"/>
</dbReference>
<dbReference type="RefSeq" id="WP_310370603.1">
    <property type="nucleotide sequence ID" value="NZ_JAVDXT010000001.1"/>
</dbReference>
<name>A0ABU2C3U2_9BURK</name>
<dbReference type="InterPro" id="IPR015942">
    <property type="entry name" value="Asp/Glu/hydantoin_racemase"/>
</dbReference>
<proteinExistence type="inferred from homology"/>
<keyword evidence="3" id="KW-1185">Reference proteome</keyword>
<evidence type="ECO:0000313" key="3">
    <source>
        <dbReference type="Proteomes" id="UP001180487"/>
    </source>
</evidence>
<evidence type="ECO:0000256" key="1">
    <source>
        <dbReference type="ARBA" id="ARBA00038414"/>
    </source>
</evidence>
<evidence type="ECO:0000313" key="2">
    <source>
        <dbReference type="EMBL" id="MDR7375990.1"/>
    </source>
</evidence>
<comment type="caution">
    <text evidence="2">The sequence shown here is derived from an EMBL/GenBank/DDBJ whole genome shotgun (WGS) entry which is preliminary data.</text>
</comment>
<dbReference type="Proteomes" id="UP001180487">
    <property type="component" value="Unassembled WGS sequence"/>
</dbReference>
<dbReference type="InterPro" id="IPR052186">
    <property type="entry name" value="Hydantoin_racemase-like"/>
</dbReference>
<dbReference type="Gene3D" id="3.40.50.12500">
    <property type="match status" value="1"/>
</dbReference>
<dbReference type="EMBL" id="JAVDXT010000001">
    <property type="protein sequence ID" value="MDR7375990.1"/>
    <property type="molecule type" value="Genomic_DNA"/>
</dbReference>
<organism evidence="2 3">
    <name type="scientific">Rhodoferax ferrireducens</name>
    <dbReference type="NCBI Taxonomy" id="192843"/>
    <lineage>
        <taxon>Bacteria</taxon>
        <taxon>Pseudomonadati</taxon>
        <taxon>Pseudomonadota</taxon>
        <taxon>Betaproteobacteria</taxon>
        <taxon>Burkholderiales</taxon>
        <taxon>Comamonadaceae</taxon>
        <taxon>Rhodoferax</taxon>
    </lineage>
</organism>
<accession>A0ABU2C3U2</accession>